<feature type="compositionally biased region" description="Low complexity" evidence="2">
    <location>
        <begin position="95"/>
        <end position="121"/>
    </location>
</feature>
<dbReference type="PANTHER" id="PTHR44329">
    <property type="entry name" value="SERINE/THREONINE-PROTEIN KINASE TNNI3K-RELATED"/>
    <property type="match status" value="1"/>
</dbReference>
<dbReference type="GO" id="GO:0005524">
    <property type="term" value="F:ATP binding"/>
    <property type="evidence" value="ECO:0007669"/>
    <property type="project" value="UniProtKB-UniRule"/>
</dbReference>
<feature type="region of interest" description="Disordered" evidence="2">
    <location>
        <begin position="316"/>
        <end position="366"/>
    </location>
</feature>
<comment type="caution">
    <text evidence="5">The sequence shown here is derived from an EMBL/GenBank/DDBJ whole genome shotgun (WGS) entry which is preliminary data.</text>
</comment>
<feature type="region of interest" description="Disordered" evidence="2">
    <location>
        <begin position="252"/>
        <end position="278"/>
    </location>
</feature>
<dbReference type="InterPro" id="IPR051681">
    <property type="entry name" value="Ser/Thr_Kinases-Pseudokinases"/>
</dbReference>
<evidence type="ECO:0000259" key="4">
    <source>
        <dbReference type="PROSITE" id="PS50011"/>
    </source>
</evidence>
<dbReference type="PANTHER" id="PTHR44329:SF214">
    <property type="entry name" value="PROTEIN KINASE DOMAIN-CONTAINING PROTEIN"/>
    <property type="match status" value="1"/>
</dbReference>
<name>A0A835SL99_9CHLO</name>
<evidence type="ECO:0000256" key="3">
    <source>
        <dbReference type="SAM" id="Phobius"/>
    </source>
</evidence>
<organism evidence="5 6">
    <name type="scientific">Chlamydomonas schloesseri</name>
    <dbReference type="NCBI Taxonomy" id="2026947"/>
    <lineage>
        <taxon>Eukaryota</taxon>
        <taxon>Viridiplantae</taxon>
        <taxon>Chlorophyta</taxon>
        <taxon>core chlorophytes</taxon>
        <taxon>Chlorophyceae</taxon>
        <taxon>CS clade</taxon>
        <taxon>Chlamydomonadales</taxon>
        <taxon>Chlamydomonadaceae</taxon>
        <taxon>Chlamydomonas</taxon>
    </lineage>
</organism>
<accession>A0A835SL99</accession>
<feature type="compositionally biased region" description="Pro residues" evidence="2">
    <location>
        <begin position="122"/>
        <end position="134"/>
    </location>
</feature>
<reference evidence="5" key="1">
    <citation type="journal article" date="2020" name="bioRxiv">
        <title>Comparative genomics of Chlamydomonas.</title>
        <authorList>
            <person name="Craig R.J."/>
            <person name="Hasan A.R."/>
            <person name="Ness R.W."/>
            <person name="Keightley P.D."/>
        </authorList>
    </citation>
    <scope>NUCLEOTIDE SEQUENCE</scope>
    <source>
        <strain evidence="5">CCAP 11/173</strain>
    </source>
</reference>
<feature type="compositionally biased region" description="Low complexity" evidence="2">
    <location>
        <begin position="320"/>
        <end position="335"/>
    </location>
</feature>
<sequence>MRQAAYFQAPGMDLIAADPEPLAVTSSNPADWGMLHLANAGIFSRLGMRPADAAEYTSTTQASLGRPAFFPGSQRFISNDSQAGCTPVPPAAAASGTSSGSTSSTSSSGGSSSSSSSGQSTLPPPTTASTAPPPSPPAAWPWYMPFGVPYMRRCVAMVTTYVDGALFSYNAPEGSTRPILTGYILRLTGVQNRWEALVDADCVQRLGAYACFQLVYNSASRQDDMHYYRTLVVAAIAVAAAVVWLRWRRRRGGGRKRPSGSSGSSGVSDIGSATSSSGDGLAVKAAAAEWGKAHSALAAADPSSCHSVALGVQGSADEQSATGGSLAGATAESSGVMPWRRHQQPPAKHASSSEAIAARGVSCSSDDNTTTAAYNAAASTTEAATMAAPPCGGGSPQPAAAAATAAAATAAAACHHGPAVVELLPRVLGKGGFGKVVEGRYQGQPVAVKLLLRSIQQQQQPGPAPAPAGGGGGAARGPAGQQQGPDDAGNGGGDNGGDEGAALEQEHLLSFVQEVQILGRISHPNVIKLLAACVVPPRLALVMELMECSLEKLVFSGAAAAPPPGPGDAAAAAKAPPAAAAAAAAAQAAAHSNPDLPGSGGE</sequence>
<dbReference type="AlphaFoldDB" id="A0A835SL99"/>
<feature type="compositionally biased region" description="Gly residues" evidence="2">
    <location>
        <begin position="489"/>
        <end position="499"/>
    </location>
</feature>
<dbReference type="Gene3D" id="3.30.200.20">
    <property type="entry name" value="Phosphorylase Kinase, domain 1"/>
    <property type="match status" value="2"/>
</dbReference>
<dbReference type="InterPro" id="IPR000719">
    <property type="entry name" value="Prot_kinase_dom"/>
</dbReference>
<dbReference type="EMBL" id="JAEHOD010000087">
    <property type="protein sequence ID" value="KAG2429158.1"/>
    <property type="molecule type" value="Genomic_DNA"/>
</dbReference>
<dbReference type="GO" id="GO:0004674">
    <property type="term" value="F:protein serine/threonine kinase activity"/>
    <property type="evidence" value="ECO:0007669"/>
    <property type="project" value="TreeGrafter"/>
</dbReference>
<dbReference type="InterPro" id="IPR017441">
    <property type="entry name" value="Protein_kinase_ATP_BS"/>
</dbReference>
<dbReference type="PROSITE" id="PS00107">
    <property type="entry name" value="PROTEIN_KINASE_ATP"/>
    <property type="match status" value="1"/>
</dbReference>
<proteinExistence type="predicted"/>
<feature type="transmembrane region" description="Helical" evidence="3">
    <location>
        <begin position="227"/>
        <end position="247"/>
    </location>
</feature>
<evidence type="ECO:0000313" key="5">
    <source>
        <dbReference type="EMBL" id="KAG2429158.1"/>
    </source>
</evidence>
<protein>
    <recommendedName>
        <fullName evidence="4">Protein kinase domain-containing protein</fullName>
    </recommendedName>
</protein>
<evidence type="ECO:0000256" key="1">
    <source>
        <dbReference type="PROSITE-ProRule" id="PRU10141"/>
    </source>
</evidence>
<dbReference type="InterPro" id="IPR001245">
    <property type="entry name" value="Ser-Thr/Tyr_kinase_cat_dom"/>
</dbReference>
<feature type="binding site" evidence="1">
    <location>
        <position position="449"/>
    </location>
    <ligand>
        <name>ATP</name>
        <dbReference type="ChEBI" id="CHEBI:30616"/>
    </ligand>
</feature>
<dbReference type="PROSITE" id="PS50011">
    <property type="entry name" value="PROTEIN_KINASE_DOM"/>
    <property type="match status" value="1"/>
</dbReference>
<keyword evidence="3" id="KW-1133">Transmembrane helix</keyword>
<keyword evidence="6" id="KW-1185">Reference proteome</keyword>
<dbReference type="Pfam" id="PF07714">
    <property type="entry name" value="PK_Tyr_Ser-Thr"/>
    <property type="match status" value="1"/>
</dbReference>
<keyword evidence="1" id="KW-0547">Nucleotide-binding</keyword>
<feature type="region of interest" description="Disordered" evidence="2">
    <location>
        <begin position="80"/>
        <end position="134"/>
    </location>
</feature>
<evidence type="ECO:0000313" key="6">
    <source>
        <dbReference type="Proteomes" id="UP000613740"/>
    </source>
</evidence>
<keyword evidence="3" id="KW-0472">Membrane</keyword>
<dbReference type="InterPro" id="IPR011009">
    <property type="entry name" value="Kinase-like_dom_sf"/>
</dbReference>
<gene>
    <name evidence="5" type="ORF">HYH02_014095</name>
</gene>
<dbReference type="Proteomes" id="UP000613740">
    <property type="component" value="Unassembled WGS sequence"/>
</dbReference>
<dbReference type="SUPFAM" id="SSF56112">
    <property type="entry name" value="Protein kinase-like (PK-like)"/>
    <property type="match status" value="1"/>
</dbReference>
<feature type="region of interest" description="Disordered" evidence="2">
    <location>
        <begin position="456"/>
        <end position="500"/>
    </location>
</feature>
<keyword evidence="1" id="KW-0067">ATP-binding</keyword>
<feature type="compositionally biased region" description="Low complexity" evidence="2">
    <location>
        <begin position="259"/>
        <end position="273"/>
    </location>
</feature>
<evidence type="ECO:0000256" key="2">
    <source>
        <dbReference type="SAM" id="MobiDB-lite"/>
    </source>
</evidence>
<feature type="compositionally biased region" description="Low complexity" evidence="2">
    <location>
        <begin position="476"/>
        <end position="488"/>
    </location>
</feature>
<keyword evidence="3" id="KW-0812">Transmembrane</keyword>
<feature type="domain" description="Protein kinase" evidence="4">
    <location>
        <begin position="422"/>
        <end position="602"/>
    </location>
</feature>
<dbReference type="OrthoDB" id="8891264at2759"/>